<accession>A0ABS4T7Y3</accession>
<feature type="chain" id="PRO_5045481685" evidence="1">
    <location>
        <begin position="31"/>
        <end position="152"/>
    </location>
</feature>
<evidence type="ECO:0000313" key="2">
    <source>
        <dbReference type="EMBL" id="MBP2320538.1"/>
    </source>
</evidence>
<organism evidence="2 3">
    <name type="scientific">Kibdelosporangium banguiense</name>
    <dbReference type="NCBI Taxonomy" id="1365924"/>
    <lineage>
        <taxon>Bacteria</taxon>
        <taxon>Bacillati</taxon>
        <taxon>Actinomycetota</taxon>
        <taxon>Actinomycetes</taxon>
        <taxon>Pseudonocardiales</taxon>
        <taxon>Pseudonocardiaceae</taxon>
        <taxon>Kibdelosporangium</taxon>
    </lineage>
</organism>
<dbReference type="RefSeq" id="WP_209634793.1">
    <property type="nucleotide sequence ID" value="NZ_JAGINW010000001.1"/>
</dbReference>
<proteinExistence type="predicted"/>
<sequence>MTAMQNLKRAAVIAAIIGAGVTLPVVQANASTTGSRSCSASGYVANFWLEYHASGSYDYPDKFHWELLAGGSRLGNRSNVNAKIRSVNSGGTGDPVHYEWPSQDNIGPGRDSHTIPNSVKVARSKSMYASYQFIFDRPNDSDPRCTGRTPSV</sequence>
<protein>
    <submittedName>
        <fullName evidence="2">Uncharacterized protein</fullName>
    </submittedName>
</protein>
<keyword evidence="1" id="KW-0732">Signal</keyword>
<dbReference type="Proteomes" id="UP001519332">
    <property type="component" value="Unassembled WGS sequence"/>
</dbReference>
<keyword evidence="3" id="KW-1185">Reference proteome</keyword>
<dbReference type="EMBL" id="JAGINW010000001">
    <property type="protein sequence ID" value="MBP2320538.1"/>
    <property type="molecule type" value="Genomic_DNA"/>
</dbReference>
<feature type="signal peptide" evidence="1">
    <location>
        <begin position="1"/>
        <end position="30"/>
    </location>
</feature>
<gene>
    <name evidence="2" type="ORF">JOF56_000923</name>
</gene>
<evidence type="ECO:0000256" key="1">
    <source>
        <dbReference type="SAM" id="SignalP"/>
    </source>
</evidence>
<reference evidence="2 3" key="1">
    <citation type="submission" date="2021-03" db="EMBL/GenBank/DDBJ databases">
        <title>Sequencing the genomes of 1000 actinobacteria strains.</title>
        <authorList>
            <person name="Klenk H.-P."/>
        </authorList>
    </citation>
    <scope>NUCLEOTIDE SEQUENCE [LARGE SCALE GENOMIC DNA]</scope>
    <source>
        <strain evidence="2 3">DSM 46670</strain>
    </source>
</reference>
<name>A0ABS4T7Y3_9PSEU</name>
<comment type="caution">
    <text evidence="2">The sequence shown here is derived from an EMBL/GenBank/DDBJ whole genome shotgun (WGS) entry which is preliminary data.</text>
</comment>
<evidence type="ECO:0000313" key="3">
    <source>
        <dbReference type="Proteomes" id="UP001519332"/>
    </source>
</evidence>